<accession>A0A8J8BFD3</accession>
<evidence type="ECO:0000313" key="2">
    <source>
        <dbReference type="EMBL" id="MBS2964644.1"/>
    </source>
</evidence>
<evidence type="ECO:0000256" key="1">
    <source>
        <dbReference type="SAM" id="MobiDB-lite"/>
    </source>
</evidence>
<feature type="non-terminal residue" evidence="2">
    <location>
        <position position="1"/>
    </location>
</feature>
<name>A0A8J8BFD3_9ACTN</name>
<dbReference type="EMBL" id="JAGSXH010000056">
    <property type="protein sequence ID" value="MBS2964644.1"/>
    <property type="molecule type" value="Genomic_DNA"/>
</dbReference>
<sequence length="104" mass="10277">RSVGLTAGASAPPKLVDEVADALAGLGPVRREDPPGVEESYKFALPPMPPLSAARRSGDGRRPPATARASDTEPDLGSEAVDGAVVAASTGPDASAVSDAITGS</sequence>
<dbReference type="Proteomes" id="UP000677913">
    <property type="component" value="Unassembled WGS sequence"/>
</dbReference>
<dbReference type="AlphaFoldDB" id="A0A8J8BFD3"/>
<reference evidence="2" key="1">
    <citation type="submission" date="2021-04" db="EMBL/GenBank/DDBJ databases">
        <title>Genome based classification of Actinospica acidithermotolerans sp. nov., an actinobacterium isolated from an Indonesian hot spring.</title>
        <authorList>
            <person name="Kusuma A.B."/>
            <person name="Putra K.E."/>
            <person name="Nafisah S."/>
            <person name="Loh J."/>
            <person name="Nouioui I."/>
            <person name="Goodfellow M."/>
        </authorList>
    </citation>
    <scope>NUCLEOTIDE SEQUENCE</scope>
    <source>
        <strain evidence="2">DSM 45618</strain>
    </source>
</reference>
<organism evidence="2 3">
    <name type="scientific">Actinocrinis puniceicyclus</name>
    <dbReference type="NCBI Taxonomy" id="977794"/>
    <lineage>
        <taxon>Bacteria</taxon>
        <taxon>Bacillati</taxon>
        <taxon>Actinomycetota</taxon>
        <taxon>Actinomycetes</taxon>
        <taxon>Catenulisporales</taxon>
        <taxon>Actinospicaceae</taxon>
        <taxon>Actinocrinis</taxon>
    </lineage>
</organism>
<gene>
    <name evidence="2" type="ORF">KGA66_16425</name>
</gene>
<protein>
    <recommendedName>
        <fullName evidence="4">4-hydroxy-3-methylbut-2-enyl diphosphate reductase</fullName>
    </recommendedName>
</protein>
<feature type="region of interest" description="Disordered" evidence="1">
    <location>
        <begin position="26"/>
        <end position="104"/>
    </location>
</feature>
<evidence type="ECO:0008006" key="4">
    <source>
        <dbReference type="Google" id="ProtNLM"/>
    </source>
</evidence>
<keyword evidence="3" id="KW-1185">Reference proteome</keyword>
<comment type="caution">
    <text evidence="2">The sequence shown here is derived from an EMBL/GenBank/DDBJ whole genome shotgun (WGS) entry which is preliminary data.</text>
</comment>
<proteinExistence type="predicted"/>
<evidence type="ECO:0000313" key="3">
    <source>
        <dbReference type="Proteomes" id="UP000677913"/>
    </source>
</evidence>